<dbReference type="Gene3D" id="1.20.1250.20">
    <property type="entry name" value="MFS general substrate transporter like domains"/>
    <property type="match status" value="2"/>
</dbReference>
<evidence type="ECO:0000256" key="4">
    <source>
        <dbReference type="ARBA" id="ARBA00023136"/>
    </source>
</evidence>
<dbReference type="EMBL" id="CAMXCT030000086">
    <property type="protein sequence ID" value="CAL4760907.1"/>
    <property type="molecule type" value="Genomic_DNA"/>
</dbReference>
<evidence type="ECO:0000313" key="8">
    <source>
        <dbReference type="EMBL" id="CAL1126970.1"/>
    </source>
</evidence>
<dbReference type="OrthoDB" id="6612291at2759"/>
<evidence type="ECO:0000313" key="7">
    <source>
        <dbReference type="EMBL" id="CAI3973595.1"/>
    </source>
</evidence>
<feature type="transmembrane region" description="Helical" evidence="5">
    <location>
        <begin position="98"/>
        <end position="116"/>
    </location>
</feature>
<reference evidence="7" key="1">
    <citation type="submission" date="2022-10" db="EMBL/GenBank/DDBJ databases">
        <authorList>
            <person name="Chen Y."/>
            <person name="Dougan E. K."/>
            <person name="Chan C."/>
            <person name="Rhodes N."/>
            <person name="Thang M."/>
        </authorList>
    </citation>
    <scope>NUCLEOTIDE SEQUENCE</scope>
</reference>
<sequence>MRFDEQSPRFTPQLVTYLSISPAPRLSARQWGVLLLLQAAGYFGQFDRTIFGMAVPQIQSDFGLSDSEISYAASFVGFAAVLASGISCLSDRFGRARVLTWTLVPYTLATACTAVSTGICSFAIFQFLAAAFITAEGIISHVIVLEEMPAECRGWAIGALNTGSACGAGLALLLFGVSNGAWRLMYSLSILPLLGVGYVRRHLPETRRWSSLKDVSTARALQLEDPGGIQLPTTTMGSPVVKQQHAAILIATFLGSLFPSSANFNVSKHIQVVHGFGASGFAKLSLIGGLLSLSAFALAGYLGDRYGRKKLGVVGILVKTAVDVAFYSVAAGADSVAWIILLFCLRMALGMALDTNFQALSGEVFPTERRTTAQGFLVLTAGLGGPLGLLLSTRLVPYVGSVAAASRLLAYGQLICACIVCVWLPETKGRELEEINA</sequence>
<keyword evidence="2 5" id="KW-0812">Transmembrane</keyword>
<feature type="transmembrane region" description="Helical" evidence="5">
    <location>
        <begin position="155"/>
        <end position="175"/>
    </location>
</feature>
<dbReference type="GO" id="GO:0046943">
    <property type="term" value="F:carboxylic acid transmembrane transporter activity"/>
    <property type="evidence" value="ECO:0007669"/>
    <property type="project" value="TreeGrafter"/>
</dbReference>
<dbReference type="EMBL" id="CAMXCT010000086">
    <property type="protein sequence ID" value="CAI3973595.1"/>
    <property type="molecule type" value="Genomic_DNA"/>
</dbReference>
<evidence type="ECO:0000256" key="3">
    <source>
        <dbReference type="ARBA" id="ARBA00022989"/>
    </source>
</evidence>
<keyword evidence="3 5" id="KW-1133">Transmembrane helix</keyword>
<dbReference type="Pfam" id="PF07690">
    <property type="entry name" value="MFS_1"/>
    <property type="match status" value="1"/>
</dbReference>
<evidence type="ECO:0000256" key="5">
    <source>
        <dbReference type="SAM" id="Phobius"/>
    </source>
</evidence>
<dbReference type="GO" id="GO:0005886">
    <property type="term" value="C:plasma membrane"/>
    <property type="evidence" value="ECO:0007669"/>
    <property type="project" value="TreeGrafter"/>
</dbReference>
<dbReference type="InterPro" id="IPR011701">
    <property type="entry name" value="MFS"/>
</dbReference>
<keyword evidence="10" id="KW-1185">Reference proteome</keyword>
<proteinExistence type="predicted"/>
<evidence type="ECO:0000256" key="1">
    <source>
        <dbReference type="ARBA" id="ARBA00004141"/>
    </source>
</evidence>
<accession>A0A9P1FG94</accession>
<dbReference type="Proteomes" id="UP001152797">
    <property type="component" value="Unassembled WGS sequence"/>
</dbReference>
<dbReference type="AlphaFoldDB" id="A0A9P1FG94"/>
<dbReference type="PANTHER" id="PTHR23508">
    <property type="entry name" value="CARBOXYLIC ACID TRANSPORTER PROTEIN HOMOLOG"/>
    <property type="match status" value="1"/>
</dbReference>
<protein>
    <submittedName>
        <fullName evidence="9">Benzoate transport protein</fullName>
    </submittedName>
</protein>
<feature type="transmembrane region" description="Helical" evidence="5">
    <location>
        <begin position="69"/>
        <end position="89"/>
    </location>
</feature>
<feature type="transmembrane region" description="Helical" evidence="5">
    <location>
        <begin position="408"/>
        <end position="425"/>
    </location>
</feature>
<dbReference type="InterPro" id="IPR020846">
    <property type="entry name" value="MFS_dom"/>
</dbReference>
<comment type="caution">
    <text evidence="7">The sequence shown here is derived from an EMBL/GenBank/DDBJ whole genome shotgun (WGS) entry which is preliminary data.</text>
</comment>
<dbReference type="EMBL" id="CAMXCT020000086">
    <property type="protein sequence ID" value="CAL1126970.1"/>
    <property type="molecule type" value="Genomic_DNA"/>
</dbReference>
<dbReference type="PROSITE" id="PS50850">
    <property type="entry name" value="MFS"/>
    <property type="match status" value="1"/>
</dbReference>
<dbReference type="SUPFAM" id="SSF103473">
    <property type="entry name" value="MFS general substrate transporter"/>
    <property type="match status" value="1"/>
</dbReference>
<keyword evidence="4 5" id="KW-0472">Membrane</keyword>
<reference evidence="8" key="2">
    <citation type="submission" date="2024-04" db="EMBL/GenBank/DDBJ databases">
        <authorList>
            <person name="Chen Y."/>
            <person name="Shah S."/>
            <person name="Dougan E. K."/>
            <person name="Thang M."/>
            <person name="Chan C."/>
        </authorList>
    </citation>
    <scope>NUCLEOTIDE SEQUENCE [LARGE SCALE GENOMIC DNA]</scope>
</reference>
<gene>
    <name evidence="7" type="ORF">C1SCF055_LOCUS2086</name>
</gene>
<evidence type="ECO:0000259" key="6">
    <source>
        <dbReference type="PROSITE" id="PS50850"/>
    </source>
</evidence>
<evidence type="ECO:0000256" key="2">
    <source>
        <dbReference type="ARBA" id="ARBA00022692"/>
    </source>
</evidence>
<evidence type="ECO:0000313" key="10">
    <source>
        <dbReference type="Proteomes" id="UP001152797"/>
    </source>
</evidence>
<dbReference type="PANTHER" id="PTHR23508:SF10">
    <property type="entry name" value="CARBOXYLIC ACID TRANSPORTER PROTEIN HOMOLOG"/>
    <property type="match status" value="1"/>
</dbReference>
<evidence type="ECO:0000313" key="9">
    <source>
        <dbReference type="EMBL" id="CAL4760907.1"/>
    </source>
</evidence>
<feature type="transmembrane region" description="Helical" evidence="5">
    <location>
        <begin position="284"/>
        <end position="302"/>
    </location>
</feature>
<feature type="domain" description="Major facilitator superfamily (MFS) profile" evidence="6">
    <location>
        <begin position="33"/>
        <end position="428"/>
    </location>
</feature>
<feature type="transmembrane region" description="Helical" evidence="5">
    <location>
        <begin position="181"/>
        <end position="199"/>
    </location>
</feature>
<dbReference type="InterPro" id="IPR036259">
    <property type="entry name" value="MFS_trans_sf"/>
</dbReference>
<organism evidence="7">
    <name type="scientific">Cladocopium goreaui</name>
    <dbReference type="NCBI Taxonomy" id="2562237"/>
    <lineage>
        <taxon>Eukaryota</taxon>
        <taxon>Sar</taxon>
        <taxon>Alveolata</taxon>
        <taxon>Dinophyceae</taxon>
        <taxon>Suessiales</taxon>
        <taxon>Symbiodiniaceae</taxon>
        <taxon>Cladocopium</taxon>
    </lineage>
</organism>
<feature type="transmembrane region" description="Helical" evidence="5">
    <location>
        <begin position="122"/>
        <end position="143"/>
    </location>
</feature>
<comment type="subcellular location">
    <subcellularLocation>
        <location evidence="1">Membrane</location>
        <topology evidence="1">Multi-pass membrane protein</topology>
    </subcellularLocation>
</comment>
<name>A0A9P1FG94_9DINO</name>
<feature type="transmembrane region" description="Helical" evidence="5">
    <location>
        <begin position="376"/>
        <end position="396"/>
    </location>
</feature>